<feature type="compositionally biased region" description="Polar residues" evidence="13">
    <location>
        <begin position="465"/>
        <end position="478"/>
    </location>
</feature>
<keyword evidence="4" id="KW-0813">Transport</keyword>
<dbReference type="GO" id="GO:0005737">
    <property type="term" value="C:cytoplasm"/>
    <property type="evidence" value="ECO:0007669"/>
    <property type="project" value="UniProtKB-SubCell"/>
</dbReference>
<keyword evidence="10" id="KW-0866">Nonsense-mediated mRNA decay</keyword>
<accession>A0A6A4L5F0</accession>
<feature type="compositionally biased region" description="Acidic residues" evidence="13">
    <location>
        <begin position="66"/>
        <end position="91"/>
    </location>
</feature>
<evidence type="ECO:0000256" key="11">
    <source>
        <dbReference type="ARBA" id="ARBA00023187"/>
    </source>
</evidence>
<feature type="compositionally biased region" description="Basic and acidic residues" evidence="13">
    <location>
        <begin position="106"/>
        <end position="123"/>
    </location>
</feature>
<evidence type="ECO:0000256" key="10">
    <source>
        <dbReference type="ARBA" id="ARBA00023161"/>
    </source>
</evidence>
<feature type="region of interest" description="Disordered" evidence="13">
    <location>
        <begin position="428"/>
        <end position="500"/>
    </location>
</feature>
<dbReference type="PANTHER" id="PTHR46837:SF5">
    <property type="entry name" value="PROTEIN MLN51 HOMOLOG"/>
    <property type="match status" value="1"/>
</dbReference>
<feature type="compositionally biased region" description="Basic and acidic residues" evidence="13">
    <location>
        <begin position="275"/>
        <end position="285"/>
    </location>
</feature>
<dbReference type="InterPro" id="IPR044796">
    <property type="entry name" value="MLN51_plant"/>
</dbReference>
<evidence type="ECO:0000256" key="9">
    <source>
        <dbReference type="ARBA" id="ARBA00022884"/>
    </source>
</evidence>
<comment type="similarity">
    <text evidence="3">Belongs to the CASC3 family.</text>
</comment>
<protein>
    <recommendedName>
        <fullName evidence="14">Btz domain-containing protein</fullName>
    </recommendedName>
</protein>
<evidence type="ECO:0000256" key="12">
    <source>
        <dbReference type="ARBA" id="ARBA00023242"/>
    </source>
</evidence>
<dbReference type="Proteomes" id="UP000428333">
    <property type="component" value="Linkage Group LG08"/>
</dbReference>
<evidence type="ECO:0000313" key="15">
    <source>
        <dbReference type="EMBL" id="KAE9453450.1"/>
    </source>
</evidence>
<evidence type="ECO:0000256" key="8">
    <source>
        <dbReference type="ARBA" id="ARBA00022845"/>
    </source>
</evidence>
<evidence type="ECO:0000256" key="6">
    <source>
        <dbReference type="ARBA" id="ARBA00022664"/>
    </source>
</evidence>
<evidence type="ECO:0000256" key="1">
    <source>
        <dbReference type="ARBA" id="ARBA00004123"/>
    </source>
</evidence>
<dbReference type="GO" id="GO:0035145">
    <property type="term" value="C:exon-exon junction complex"/>
    <property type="evidence" value="ECO:0007669"/>
    <property type="project" value="InterPro"/>
</dbReference>
<feature type="region of interest" description="Disordered" evidence="13">
    <location>
        <begin position="594"/>
        <end position="641"/>
    </location>
</feature>
<dbReference type="OrthoDB" id="660348at2759"/>
<dbReference type="InterPro" id="IPR018545">
    <property type="entry name" value="Btz_dom"/>
</dbReference>
<dbReference type="AlphaFoldDB" id="A0A6A4L5F0"/>
<keyword evidence="5" id="KW-0963">Cytoplasm</keyword>
<keyword evidence="8" id="KW-0810">Translation regulation</keyword>
<keyword evidence="7" id="KW-0509">mRNA transport</keyword>
<feature type="compositionally biased region" description="Basic and acidic residues" evidence="13">
    <location>
        <begin position="16"/>
        <end position="29"/>
    </location>
</feature>
<evidence type="ECO:0000256" key="2">
    <source>
        <dbReference type="ARBA" id="ARBA00004496"/>
    </source>
</evidence>
<evidence type="ECO:0000256" key="3">
    <source>
        <dbReference type="ARBA" id="ARBA00009548"/>
    </source>
</evidence>
<feature type="non-terminal residue" evidence="15">
    <location>
        <position position="1"/>
    </location>
</feature>
<evidence type="ECO:0000256" key="13">
    <source>
        <dbReference type="SAM" id="MobiDB-lite"/>
    </source>
</evidence>
<dbReference type="GO" id="GO:0006397">
    <property type="term" value="P:mRNA processing"/>
    <property type="evidence" value="ECO:0007669"/>
    <property type="project" value="UniProtKB-KW"/>
</dbReference>
<feature type="compositionally biased region" description="Polar residues" evidence="13">
    <location>
        <begin position="608"/>
        <end position="626"/>
    </location>
</feature>
<feature type="domain" description="Btz" evidence="14">
    <location>
        <begin position="103"/>
        <end position="217"/>
    </location>
</feature>
<feature type="compositionally biased region" description="Polar residues" evidence="13">
    <location>
        <begin position="428"/>
        <end position="457"/>
    </location>
</feature>
<evidence type="ECO:0000259" key="14">
    <source>
        <dbReference type="SMART" id="SM01044"/>
    </source>
</evidence>
<feature type="region of interest" description="Disordered" evidence="13">
    <location>
        <begin position="1"/>
        <end position="91"/>
    </location>
</feature>
<feature type="compositionally biased region" description="Basic and acidic residues" evidence="13">
    <location>
        <begin position="42"/>
        <end position="52"/>
    </location>
</feature>
<dbReference type="EMBL" id="QEFC01002169">
    <property type="protein sequence ID" value="KAE9453450.1"/>
    <property type="molecule type" value="Genomic_DNA"/>
</dbReference>
<feature type="compositionally biased region" description="Gly residues" evidence="13">
    <location>
        <begin position="488"/>
        <end position="498"/>
    </location>
</feature>
<dbReference type="GO" id="GO:0006417">
    <property type="term" value="P:regulation of translation"/>
    <property type="evidence" value="ECO:0007669"/>
    <property type="project" value="UniProtKB-KW"/>
</dbReference>
<feature type="region of interest" description="Disordered" evidence="13">
    <location>
        <begin position="182"/>
        <end position="351"/>
    </location>
</feature>
<reference evidence="15 16" key="1">
    <citation type="journal article" date="2019" name="Genome Biol. Evol.">
        <title>The Rhododendron genome and chromosomal organization provide insight into shared whole-genome duplications across the heath family (Ericaceae).</title>
        <authorList>
            <person name="Soza V.L."/>
            <person name="Lindsley D."/>
            <person name="Waalkes A."/>
            <person name="Ramage E."/>
            <person name="Patwardhan R.P."/>
            <person name="Burton J.N."/>
            <person name="Adey A."/>
            <person name="Kumar A."/>
            <person name="Qiu R."/>
            <person name="Shendure J."/>
            <person name="Hall B."/>
        </authorList>
    </citation>
    <scope>NUCLEOTIDE SEQUENCE [LARGE SCALE GENOMIC DNA]</scope>
    <source>
        <strain evidence="15">RSF 1966-606</strain>
    </source>
</reference>
<feature type="compositionally biased region" description="Low complexity" evidence="13">
    <location>
        <begin position="313"/>
        <end position="324"/>
    </location>
</feature>
<name>A0A6A4L5F0_9ERIC</name>
<dbReference type="GO" id="GO:0008380">
    <property type="term" value="P:RNA splicing"/>
    <property type="evidence" value="ECO:0007669"/>
    <property type="project" value="UniProtKB-KW"/>
</dbReference>
<feature type="compositionally biased region" description="Polar residues" evidence="13">
    <location>
        <begin position="230"/>
        <end position="243"/>
    </location>
</feature>
<feature type="compositionally biased region" description="Basic and acidic residues" evidence="13">
    <location>
        <begin position="182"/>
        <end position="205"/>
    </location>
</feature>
<evidence type="ECO:0000256" key="4">
    <source>
        <dbReference type="ARBA" id="ARBA00022448"/>
    </source>
</evidence>
<feature type="compositionally biased region" description="Acidic residues" evidence="13">
    <location>
        <begin position="30"/>
        <end position="41"/>
    </location>
</feature>
<organism evidence="15 16">
    <name type="scientific">Rhododendron williamsianum</name>
    <dbReference type="NCBI Taxonomy" id="262921"/>
    <lineage>
        <taxon>Eukaryota</taxon>
        <taxon>Viridiplantae</taxon>
        <taxon>Streptophyta</taxon>
        <taxon>Embryophyta</taxon>
        <taxon>Tracheophyta</taxon>
        <taxon>Spermatophyta</taxon>
        <taxon>Magnoliopsida</taxon>
        <taxon>eudicotyledons</taxon>
        <taxon>Gunneridae</taxon>
        <taxon>Pentapetalae</taxon>
        <taxon>asterids</taxon>
        <taxon>Ericales</taxon>
        <taxon>Ericaceae</taxon>
        <taxon>Ericoideae</taxon>
        <taxon>Rhodoreae</taxon>
        <taxon>Rhododendron</taxon>
    </lineage>
</organism>
<keyword evidence="11" id="KW-0508">mRNA splicing</keyword>
<sequence>MAGSGQEEVEYESDPEEAKRSLTMRRREASDDEEEREEGDEGEGKVESRAAIESDVESDGQGAPAEYDDEEEEEELEVEGEELEDYEEEEEVVVVVEDYEVRQGENRGEVGKELEEERGREIEGVNQVGEEEEEEGEKKENEPFAVPTAGAFYMHDDRFRGNVGGRNRRTFVGKKLWESKDERKWGHDKFEEITVQERHYEEGTRNSRGRYRAREKNRGADRGYPGGGNKSKTYNNSSHNQGPKSVRGRGPRRYEPSRKNYGGVPPMQHKPRSGRPIEKTLHDSSGRAPMASSNSESDPAPSRKQLFASSLNSASPPFYPSSSSNKEPSLTQKRDEKTMNRNLPNTNTMVRGKSVVGSIGMEKLSINDSATAIGGKPSTSSQLPLSGASIVNTTQPLQSRAQGRGVAPHIQVNRASPPTQLHNVQRNPVQTRVQPSLQASVQQLGQSPVSGSQTSSPPKAALSIKSFQSAEMGSPSESGKSKTALVGKGRGSIQGSGRGSFPYGAQVMRSSGNMGGGHGDPNFTFLPVMQFGGQHPGGMGLPAVGMAFPGYVGQPQLGMGNSEMTWLPVLAGAAGALGAAYGSPYLAVDGAYHSRPSGQTSSSGASSKETNANKPNNEWKASQRSEAASDEFGQRQKNTRRQVECHNLSSVQKISFPAVISIYRDEFWPVKYIYQTYLDKLIQASLQARCDIQHCSGALWAAYTPESLRRYDIGAFSSILNALPPSLSGMYDKRLAHAVVFPSGFVFLVKLVRVVGRLLPELDINI</sequence>
<feature type="region of interest" description="Disordered" evidence="13">
    <location>
        <begin position="106"/>
        <end position="147"/>
    </location>
</feature>
<dbReference type="Pfam" id="PF09405">
    <property type="entry name" value="Btz"/>
    <property type="match status" value="1"/>
</dbReference>
<feature type="compositionally biased region" description="Low complexity" evidence="13">
    <location>
        <begin position="594"/>
        <end position="607"/>
    </location>
</feature>
<keyword evidence="6" id="KW-0507">mRNA processing</keyword>
<dbReference type="GO" id="GO:0000184">
    <property type="term" value="P:nuclear-transcribed mRNA catabolic process, nonsense-mediated decay"/>
    <property type="evidence" value="ECO:0007669"/>
    <property type="project" value="UniProtKB-KW"/>
</dbReference>
<dbReference type="PANTHER" id="PTHR46837">
    <property type="entry name" value="PROTEIN MLN51 HOMOLOG"/>
    <property type="match status" value="1"/>
</dbReference>
<evidence type="ECO:0000256" key="7">
    <source>
        <dbReference type="ARBA" id="ARBA00022816"/>
    </source>
</evidence>
<dbReference type="GO" id="GO:0003729">
    <property type="term" value="F:mRNA binding"/>
    <property type="evidence" value="ECO:0007669"/>
    <property type="project" value="InterPro"/>
</dbReference>
<feature type="compositionally biased region" description="Basic and acidic residues" evidence="13">
    <location>
        <begin position="212"/>
        <end position="221"/>
    </location>
</feature>
<comment type="subcellular location">
    <subcellularLocation>
        <location evidence="2">Cytoplasm</location>
    </subcellularLocation>
    <subcellularLocation>
        <location evidence="1">Nucleus</location>
    </subcellularLocation>
</comment>
<dbReference type="SMART" id="SM01044">
    <property type="entry name" value="Btz"/>
    <property type="match status" value="1"/>
</dbReference>
<keyword evidence="9" id="KW-0694">RNA-binding</keyword>
<keyword evidence="12" id="KW-0539">Nucleus</keyword>
<proteinExistence type="inferred from homology"/>
<evidence type="ECO:0000313" key="16">
    <source>
        <dbReference type="Proteomes" id="UP000428333"/>
    </source>
</evidence>
<comment type="caution">
    <text evidence="15">The sequence shown here is derived from an EMBL/GenBank/DDBJ whole genome shotgun (WGS) entry which is preliminary data.</text>
</comment>
<feature type="compositionally biased region" description="Polar residues" evidence="13">
    <location>
        <begin position="340"/>
        <end position="349"/>
    </location>
</feature>
<keyword evidence="16" id="KW-1185">Reference proteome</keyword>
<gene>
    <name evidence="15" type="ORF">C3L33_14622</name>
</gene>
<evidence type="ECO:0000256" key="5">
    <source>
        <dbReference type="ARBA" id="ARBA00022490"/>
    </source>
</evidence>
<dbReference type="GO" id="GO:0051028">
    <property type="term" value="P:mRNA transport"/>
    <property type="evidence" value="ECO:0007669"/>
    <property type="project" value="UniProtKB-KW"/>
</dbReference>